<keyword evidence="2" id="KW-0288">FMN</keyword>
<dbReference type="InterPro" id="IPR005025">
    <property type="entry name" value="FMN_Rdtase-like_dom"/>
</dbReference>
<comment type="caution">
    <text evidence="4">The sequence shown here is derived from an EMBL/GenBank/DDBJ whole genome shotgun (WGS) entry which is preliminary data.</text>
</comment>
<accession>X0TVM4</accession>
<sequence>MKVIGIYGSPRKGGNSDLVLDSALSGAHEKGVEVERIYVRDLEISGCIECGACEKTGTCAVEDDMQDVYHLLGRADVIVLSSPIFFYGLTSQLKALIDRGQAMWCRRRLCKGSKGEKDKHKGRGYLIAIGATRGKNLFQGVQLVARYFFDALGIEYSGGLFFPGIESKGAVRNHREVLRKAYEFGERMVTDKHKHHNALSL</sequence>
<dbReference type="InterPro" id="IPR051796">
    <property type="entry name" value="ISF_SsuE-like"/>
</dbReference>
<evidence type="ECO:0000259" key="3">
    <source>
        <dbReference type="Pfam" id="PF03358"/>
    </source>
</evidence>
<dbReference type="SUPFAM" id="SSF52218">
    <property type="entry name" value="Flavoproteins"/>
    <property type="match status" value="1"/>
</dbReference>
<keyword evidence="1" id="KW-0285">Flavoprotein</keyword>
<evidence type="ECO:0000313" key="4">
    <source>
        <dbReference type="EMBL" id="GAF97628.1"/>
    </source>
</evidence>
<dbReference type="PANTHER" id="PTHR43278">
    <property type="entry name" value="NAD(P)H-DEPENDENT FMN-CONTAINING OXIDOREDUCTASE YWQN-RELATED"/>
    <property type="match status" value="1"/>
</dbReference>
<feature type="domain" description="NADPH-dependent FMN reductase-like" evidence="3">
    <location>
        <begin position="1"/>
        <end position="107"/>
    </location>
</feature>
<dbReference type="GO" id="GO:0016491">
    <property type="term" value="F:oxidoreductase activity"/>
    <property type="evidence" value="ECO:0007669"/>
    <property type="project" value="InterPro"/>
</dbReference>
<dbReference type="AlphaFoldDB" id="X0TVM4"/>
<reference evidence="4" key="1">
    <citation type="journal article" date="2014" name="Front. Microbiol.">
        <title>High frequency of phylogenetically diverse reductive dehalogenase-homologous genes in deep subseafloor sedimentary metagenomes.</title>
        <authorList>
            <person name="Kawai M."/>
            <person name="Futagami T."/>
            <person name="Toyoda A."/>
            <person name="Takaki Y."/>
            <person name="Nishi S."/>
            <person name="Hori S."/>
            <person name="Arai W."/>
            <person name="Tsubouchi T."/>
            <person name="Morono Y."/>
            <person name="Uchiyama I."/>
            <person name="Ito T."/>
            <person name="Fujiyama A."/>
            <person name="Inagaki F."/>
            <person name="Takami H."/>
        </authorList>
    </citation>
    <scope>NUCLEOTIDE SEQUENCE</scope>
    <source>
        <strain evidence="4">Expedition CK06-06</strain>
    </source>
</reference>
<dbReference type="Gene3D" id="3.40.50.360">
    <property type="match status" value="1"/>
</dbReference>
<name>X0TVM4_9ZZZZ</name>
<dbReference type="InterPro" id="IPR029039">
    <property type="entry name" value="Flavoprotein-like_sf"/>
</dbReference>
<dbReference type="EMBL" id="BARS01010817">
    <property type="protein sequence ID" value="GAF97628.1"/>
    <property type="molecule type" value="Genomic_DNA"/>
</dbReference>
<dbReference type="Pfam" id="PF03358">
    <property type="entry name" value="FMN_red"/>
    <property type="match status" value="1"/>
</dbReference>
<proteinExistence type="predicted"/>
<evidence type="ECO:0000256" key="1">
    <source>
        <dbReference type="ARBA" id="ARBA00022630"/>
    </source>
</evidence>
<protein>
    <recommendedName>
        <fullName evidence="3">NADPH-dependent FMN reductase-like domain-containing protein</fullName>
    </recommendedName>
</protein>
<organism evidence="4">
    <name type="scientific">marine sediment metagenome</name>
    <dbReference type="NCBI Taxonomy" id="412755"/>
    <lineage>
        <taxon>unclassified sequences</taxon>
        <taxon>metagenomes</taxon>
        <taxon>ecological metagenomes</taxon>
    </lineage>
</organism>
<dbReference type="PANTHER" id="PTHR43278:SF4">
    <property type="entry name" value="NAD(P)H-DEPENDENT FMN-CONTAINING OXIDOREDUCTASE YWQN-RELATED"/>
    <property type="match status" value="1"/>
</dbReference>
<evidence type="ECO:0000256" key="2">
    <source>
        <dbReference type="ARBA" id="ARBA00022643"/>
    </source>
</evidence>
<gene>
    <name evidence="4" type="ORF">S01H1_19907</name>
</gene>